<feature type="region of interest" description="Disordered" evidence="2">
    <location>
        <begin position="179"/>
        <end position="211"/>
    </location>
</feature>
<sequence>MDLHLFFLPMVAMGHLIPMLHLARLFAGRRGVRATVVAPSTAISLIHPTLHHPIQLLPLGELALITHPQNNAITPEMAAEIDRLEVPFLQLLRDHSTDCIVADLFYPWASSVAEELGIPSVLFSGSSCFSSVILKTLGQLPRPTRRRPASGNRPRPASLRCRIHLGGVRRRRLGGVAAGGVRRGADRGGERNDRERLGSAAFDPEPSGGGRIRDALRVELVRRSGGCRRADGDVAAALGAVLQRAAGGGSARDRGAGGRDRVQHQSRREELGVGRIDKECRGGGDGERRRGGGEEEEGGAPARGFGQGDGGRRNV</sequence>
<dbReference type="PANTHER" id="PTHR48047:SF182">
    <property type="entry name" value="GLYCOSYLTRANSFERASE"/>
    <property type="match status" value="1"/>
</dbReference>
<dbReference type="EMBL" id="JACMSC010000009">
    <property type="protein sequence ID" value="KAG6508129.1"/>
    <property type="molecule type" value="Genomic_DNA"/>
</dbReference>
<reference evidence="3 4" key="1">
    <citation type="submission" date="2020-08" db="EMBL/GenBank/DDBJ databases">
        <title>Plant Genome Project.</title>
        <authorList>
            <person name="Zhang R.-G."/>
        </authorList>
    </citation>
    <scope>NUCLEOTIDE SEQUENCE [LARGE SCALE GENOMIC DNA]</scope>
    <source>
        <tissue evidence="3">Rhizome</tissue>
    </source>
</reference>
<dbReference type="Proteomes" id="UP000734854">
    <property type="component" value="Unassembled WGS sequence"/>
</dbReference>
<accession>A0A8J5L1U3</accession>
<evidence type="ECO:0000313" key="3">
    <source>
        <dbReference type="EMBL" id="KAG6508129.1"/>
    </source>
</evidence>
<comment type="caution">
    <text evidence="3">The sequence shown here is derived from an EMBL/GenBank/DDBJ whole genome shotgun (WGS) entry which is preliminary data.</text>
</comment>
<evidence type="ECO:0000256" key="2">
    <source>
        <dbReference type="SAM" id="MobiDB-lite"/>
    </source>
</evidence>
<gene>
    <name evidence="3" type="ORF">ZIOFF_033491</name>
</gene>
<dbReference type="SUPFAM" id="SSF53756">
    <property type="entry name" value="UDP-Glycosyltransferase/glycogen phosphorylase"/>
    <property type="match status" value="1"/>
</dbReference>
<dbReference type="Gene3D" id="3.40.50.2000">
    <property type="entry name" value="Glycogen Phosphorylase B"/>
    <property type="match status" value="1"/>
</dbReference>
<feature type="region of interest" description="Disordered" evidence="2">
    <location>
        <begin position="245"/>
        <end position="315"/>
    </location>
</feature>
<comment type="similarity">
    <text evidence="1">Belongs to the UDP-glycosyltransferase family.</text>
</comment>
<evidence type="ECO:0000256" key="1">
    <source>
        <dbReference type="ARBA" id="ARBA00009995"/>
    </source>
</evidence>
<name>A0A8J5L1U3_ZINOF</name>
<feature type="compositionally biased region" description="Basic and acidic residues" evidence="2">
    <location>
        <begin position="183"/>
        <end position="197"/>
    </location>
</feature>
<dbReference type="AlphaFoldDB" id="A0A8J5L1U3"/>
<protein>
    <submittedName>
        <fullName evidence="3">Uncharacterized protein</fullName>
    </submittedName>
</protein>
<evidence type="ECO:0000313" key="4">
    <source>
        <dbReference type="Proteomes" id="UP000734854"/>
    </source>
</evidence>
<dbReference type="PANTHER" id="PTHR48047">
    <property type="entry name" value="GLYCOSYLTRANSFERASE"/>
    <property type="match status" value="1"/>
</dbReference>
<organism evidence="3 4">
    <name type="scientific">Zingiber officinale</name>
    <name type="common">Ginger</name>
    <name type="synonym">Amomum zingiber</name>
    <dbReference type="NCBI Taxonomy" id="94328"/>
    <lineage>
        <taxon>Eukaryota</taxon>
        <taxon>Viridiplantae</taxon>
        <taxon>Streptophyta</taxon>
        <taxon>Embryophyta</taxon>
        <taxon>Tracheophyta</taxon>
        <taxon>Spermatophyta</taxon>
        <taxon>Magnoliopsida</taxon>
        <taxon>Liliopsida</taxon>
        <taxon>Zingiberales</taxon>
        <taxon>Zingiberaceae</taxon>
        <taxon>Zingiber</taxon>
    </lineage>
</organism>
<proteinExistence type="inferred from homology"/>
<feature type="compositionally biased region" description="Basic and acidic residues" evidence="2">
    <location>
        <begin position="251"/>
        <end position="293"/>
    </location>
</feature>
<keyword evidence="4" id="KW-1185">Reference proteome</keyword>
<dbReference type="GO" id="GO:0035251">
    <property type="term" value="F:UDP-glucosyltransferase activity"/>
    <property type="evidence" value="ECO:0007669"/>
    <property type="project" value="TreeGrafter"/>
</dbReference>